<feature type="transmembrane region" description="Helical" evidence="2">
    <location>
        <begin position="31"/>
        <end position="47"/>
    </location>
</feature>
<dbReference type="EMBL" id="UOFS01000050">
    <property type="protein sequence ID" value="VAX01891.1"/>
    <property type="molecule type" value="Genomic_DNA"/>
</dbReference>
<dbReference type="PIRSF" id="PIRSF500060">
    <property type="entry name" value="UCP500060"/>
    <property type="match status" value="1"/>
</dbReference>
<dbReference type="InterPro" id="IPR024188">
    <property type="entry name" value="GltB"/>
</dbReference>
<dbReference type="GO" id="GO:0016041">
    <property type="term" value="F:glutamate synthase (ferredoxin) activity"/>
    <property type="evidence" value="ECO:0007669"/>
    <property type="project" value="UniProtKB-EC"/>
</dbReference>
<evidence type="ECO:0000256" key="1">
    <source>
        <dbReference type="ARBA" id="ARBA00009716"/>
    </source>
</evidence>
<dbReference type="GO" id="GO:0006537">
    <property type="term" value="P:glutamate biosynthetic process"/>
    <property type="evidence" value="ECO:0007669"/>
    <property type="project" value="InterPro"/>
</dbReference>
<dbReference type="InterPro" id="IPR002932">
    <property type="entry name" value="Glu_synthdom"/>
</dbReference>
<dbReference type="PANTHER" id="PTHR43819">
    <property type="entry name" value="ARCHAEAL-TYPE GLUTAMATE SYNTHASE [NADPH]"/>
    <property type="match status" value="1"/>
</dbReference>
<dbReference type="SUPFAM" id="SSF51395">
    <property type="entry name" value="FMN-linked oxidoreductases"/>
    <property type="match status" value="1"/>
</dbReference>
<gene>
    <name evidence="4" type="ORF">MNBD_GAMMA22-195</name>
</gene>
<proteinExistence type="inferred from homology"/>
<dbReference type="CDD" id="cd02808">
    <property type="entry name" value="GltS_FMN"/>
    <property type="match status" value="1"/>
</dbReference>
<accession>A0A3B1AJJ9</accession>
<comment type="similarity">
    <text evidence="1">Belongs to the glutamate synthase family.</text>
</comment>
<keyword evidence="2" id="KW-0472">Membrane</keyword>
<keyword evidence="2" id="KW-0812">Transmembrane</keyword>
<dbReference type="Gene3D" id="3.20.20.70">
    <property type="entry name" value="Aldolase class I"/>
    <property type="match status" value="1"/>
</dbReference>
<dbReference type="AlphaFoldDB" id="A0A3B1AJJ9"/>
<keyword evidence="4" id="KW-0560">Oxidoreductase</keyword>
<dbReference type="InterPro" id="IPR013785">
    <property type="entry name" value="Aldolase_TIM"/>
</dbReference>
<name>A0A3B1AJJ9_9ZZZZ</name>
<dbReference type="Pfam" id="PF01645">
    <property type="entry name" value="Glu_synthase"/>
    <property type="match status" value="1"/>
</dbReference>
<evidence type="ECO:0000313" key="4">
    <source>
        <dbReference type="EMBL" id="VAX01891.1"/>
    </source>
</evidence>
<dbReference type="InterPro" id="IPR027283">
    <property type="entry name" value="YerD"/>
</dbReference>
<sequence length="527" mass="57953">MNVVKLFIVSAVIAVVTTLLAANFWPNAYWLLVIFLPIILLGIYDMVQRKHTILRLYPVIGHLRFIFEFIRPEIQQYFVESNTNGQPINREFRALVYQRAKKQRDTRPFGTIFDVYRSGYEWINHSLAPQKIENFHPKIRFGCQDCSQPYDASPLNISGMSFGALSRNAILALNKGAKLGGFAHNTGEGGISPYHQQYGGDLIWQIGTGYFGCRNADGGFDENLFKEKSGQNTVKMIEIKLSQGAKPGHGGILPAVKLTQEIADIRHVAMGHDVISPPGHSTFSSPIGLLKFVAQLRELSGGKPVGFKLCIGIKVEFLAICKAMLETGIIPDFITIDGGEGGTGAAPIELINSVGTPLRDALVFVNSALNGIGLRDQIRVIASGKALSAFHIVRLLALGADTVNSARAMMFALGCIQSRHCNQDTCPTGIATQNPARYKALDVDNKASRVANYHDSIIKNLVELVATAGLTNLNDLKPKHINRRVNGSNIKNYAELYPSLENHCLLAGCDVPLDWKDNWEQAQANKW</sequence>
<evidence type="ECO:0000256" key="2">
    <source>
        <dbReference type="SAM" id="Phobius"/>
    </source>
</evidence>
<dbReference type="PANTHER" id="PTHR43819:SF1">
    <property type="entry name" value="ARCHAEAL-TYPE GLUTAMATE SYNTHASE [NADPH]"/>
    <property type="match status" value="1"/>
</dbReference>
<dbReference type="PIRSF" id="PIRSF006429">
    <property type="entry name" value="GOGAT_lg_2"/>
    <property type="match status" value="1"/>
</dbReference>
<dbReference type="EC" id="1.4.7.1" evidence="4"/>
<reference evidence="4" key="1">
    <citation type="submission" date="2018-06" db="EMBL/GenBank/DDBJ databases">
        <authorList>
            <person name="Zhirakovskaya E."/>
        </authorList>
    </citation>
    <scope>NUCLEOTIDE SEQUENCE</scope>
</reference>
<protein>
    <submittedName>
        <fullName evidence="4">Ferredoxin-dependent glutamate synthase</fullName>
        <ecNumber evidence="4">1.4.7.1</ecNumber>
    </submittedName>
</protein>
<keyword evidence="2" id="KW-1133">Transmembrane helix</keyword>
<organism evidence="4">
    <name type="scientific">hydrothermal vent metagenome</name>
    <dbReference type="NCBI Taxonomy" id="652676"/>
    <lineage>
        <taxon>unclassified sequences</taxon>
        <taxon>metagenomes</taxon>
        <taxon>ecological metagenomes</taxon>
    </lineage>
</organism>
<feature type="domain" description="Glutamate synthase" evidence="3">
    <location>
        <begin position="153"/>
        <end position="470"/>
    </location>
</feature>
<evidence type="ECO:0000259" key="3">
    <source>
        <dbReference type="Pfam" id="PF01645"/>
    </source>
</evidence>